<reference evidence="2" key="1">
    <citation type="submission" date="2014-09" db="EMBL/GenBank/DDBJ databases">
        <authorList>
            <person name="Magalhaes I.L.F."/>
            <person name="Oliveira U."/>
            <person name="Santos F.R."/>
            <person name="Vidigal T.H.D.A."/>
            <person name="Brescovit A.D."/>
            <person name="Santos A.J."/>
        </authorList>
    </citation>
    <scope>NUCLEOTIDE SEQUENCE</scope>
    <source>
        <tissue evidence="2">Shoot tissue taken approximately 20 cm above the soil surface</tissue>
    </source>
</reference>
<reference evidence="2" key="2">
    <citation type="journal article" date="2015" name="Data Brief">
        <title>Shoot transcriptome of the giant reed, Arundo donax.</title>
        <authorList>
            <person name="Barrero R.A."/>
            <person name="Guerrero F.D."/>
            <person name="Moolhuijzen P."/>
            <person name="Goolsby J.A."/>
            <person name="Tidwell J."/>
            <person name="Bellgard S.E."/>
            <person name="Bellgard M.I."/>
        </authorList>
    </citation>
    <scope>NUCLEOTIDE SEQUENCE</scope>
    <source>
        <tissue evidence="2">Shoot tissue taken approximately 20 cm above the soil surface</tissue>
    </source>
</reference>
<name>A0A0A9GQF0_ARUDO</name>
<dbReference type="AlphaFoldDB" id="A0A0A9GQF0"/>
<sequence>MTRFSSPRPNESRLQPLAPLRVRCAPRPSPRALPSHSALRPPLLLCTLFLASLLCAVSQSTGSAATSVQRLVHAVIAATQEKRSPVRGEEIGCPEQEKAEEKGRDMKLCIDRNDKAISERSNLSIDASTEHPERLN</sequence>
<protein>
    <submittedName>
        <fullName evidence="2">Uncharacterized protein</fullName>
    </submittedName>
</protein>
<accession>A0A0A9GQF0</accession>
<proteinExistence type="predicted"/>
<dbReference type="EMBL" id="GBRH01174973">
    <property type="protein sequence ID" value="JAE22923.1"/>
    <property type="molecule type" value="Transcribed_RNA"/>
</dbReference>
<evidence type="ECO:0000256" key="1">
    <source>
        <dbReference type="SAM" id="MobiDB-lite"/>
    </source>
</evidence>
<organism evidence="2">
    <name type="scientific">Arundo donax</name>
    <name type="common">Giant reed</name>
    <name type="synonym">Donax arundinaceus</name>
    <dbReference type="NCBI Taxonomy" id="35708"/>
    <lineage>
        <taxon>Eukaryota</taxon>
        <taxon>Viridiplantae</taxon>
        <taxon>Streptophyta</taxon>
        <taxon>Embryophyta</taxon>
        <taxon>Tracheophyta</taxon>
        <taxon>Spermatophyta</taxon>
        <taxon>Magnoliopsida</taxon>
        <taxon>Liliopsida</taxon>
        <taxon>Poales</taxon>
        <taxon>Poaceae</taxon>
        <taxon>PACMAD clade</taxon>
        <taxon>Arundinoideae</taxon>
        <taxon>Arundineae</taxon>
        <taxon>Arundo</taxon>
    </lineage>
</organism>
<feature type="region of interest" description="Disordered" evidence="1">
    <location>
        <begin position="83"/>
        <end position="105"/>
    </location>
</feature>
<evidence type="ECO:0000313" key="2">
    <source>
        <dbReference type="EMBL" id="JAE22923.1"/>
    </source>
</evidence>